<accession>A0A250J7K4</accession>
<organism evidence="1 2">
    <name type="scientific">Cystobacter fuscus</name>
    <dbReference type="NCBI Taxonomy" id="43"/>
    <lineage>
        <taxon>Bacteria</taxon>
        <taxon>Pseudomonadati</taxon>
        <taxon>Myxococcota</taxon>
        <taxon>Myxococcia</taxon>
        <taxon>Myxococcales</taxon>
        <taxon>Cystobacterineae</taxon>
        <taxon>Archangiaceae</taxon>
        <taxon>Cystobacter</taxon>
    </lineage>
</organism>
<proteinExistence type="predicted"/>
<dbReference type="KEGG" id="cfus:CYFUS_004972"/>
<gene>
    <name evidence="1" type="ORF">CYFUS_004972</name>
</gene>
<reference evidence="1 2" key="1">
    <citation type="submission" date="2017-06" db="EMBL/GenBank/DDBJ databases">
        <title>Sequencing and comparative analysis of myxobacterial genomes.</title>
        <authorList>
            <person name="Rupp O."/>
            <person name="Goesmann A."/>
            <person name="Sogaard-Andersen L."/>
        </authorList>
    </citation>
    <scope>NUCLEOTIDE SEQUENCE [LARGE SCALE GENOMIC DNA]</scope>
    <source>
        <strain evidence="1 2">DSM 52655</strain>
    </source>
</reference>
<dbReference type="EMBL" id="CP022098">
    <property type="protein sequence ID" value="ATB39528.1"/>
    <property type="molecule type" value="Genomic_DNA"/>
</dbReference>
<name>A0A250J7K4_9BACT</name>
<evidence type="ECO:0000313" key="2">
    <source>
        <dbReference type="Proteomes" id="UP000217257"/>
    </source>
</evidence>
<sequence>MTPLAGRGRRRVNGPYKGALGLHGSLFGSVTGTTTSSVSMVGVRYFVSDAVPEADTFALATVRPGLGVTLYTP</sequence>
<dbReference type="Proteomes" id="UP000217257">
    <property type="component" value="Chromosome"/>
</dbReference>
<dbReference type="AlphaFoldDB" id="A0A250J7K4"/>
<protein>
    <submittedName>
        <fullName evidence="1">Uncharacterized protein</fullName>
    </submittedName>
</protein>
<evidence type="ECO:0000313" key="1">
    <source>
        <dbReference type="EMBL" id="ATB39528.1"/>
    </source>
</evidence>